<keyword evidence="4" id="KW-0804">Transcription</keyword>
<dbReference type="InterPro" id="IPR036388">
    <property type="entry name" value="WH-like_DNA-bd_sf"/>
</dbReference>
<dbReference type="SUPFAM" id="SSF46785">
    <property type="entry name" value="Winged helix' DNA-binding domain"/>
    <property type="match status" value="1"/>
</dbReference>
<feature type="domain" description="HTH lysR-type" evidence="5">
    <location>
        <begin position="2"/>
        <end position="59"/>
    </location>
</feature>
<comment type="caution">
    <text evidence="6">The sequence shown here is derived from an EMBL/GenBank/DDBJ whole genome shotgun (WGS) entry which is preliminary data.</text>
</comment>
<comment type="similarity">
    <text evidence="1">Belongs to the LysR transcriptional regulatory family.</text>
</comment>
<gene>
    <name evidence="6" type="ORF">RM552_02625</name>
</gene>
<protein>
    <submittedName>
        <fullName evidence="6">LysR substrate-binding domain-containing protein</fullName>
    </submittedName>
</protein>
<dbReference type="RefSeq" id="WP_311367241.1">
    <property type="nucleotide sequence ID" value="NZ_JAVRHX010000001.1"/>
</dbReference>
<dbReference type="InterPro" id="IPR036390">
    <property type="entry name" value="WH_DNA-bd_sf"/>
</dbReference>
<dbReference type="Gene3D" id="1.10.10.10">
    <property type="entry name" value="Winged helix-like DNA-binding domain superfamily/Winged helix DNA-binding domain"/>
    <property type="match status" value="1"/>
</dbReference>
<reference evidence="6 7" key="1">
    <citation type="submission" date="2023-09" db="EMBL/GenBank/DDBJ databases">
        <authorList>
            <person name="Rey-Velasco X."/>
        </authorList>
    </citation>
    <scope>NUCLEOTIDE SEQUENCE [LARGE SCALE GENOMIC DNA]</scope>
    <source>
        <strain evidence="6 7">P117</strain>
    </source>
</reference>
<dbReference type="EMBL" id="JAVRHX010000001">
    <property type="protein sequence ID" value="MDT0593738.1"/>
    <property type="molecule type" value="Genomic_DNA"/>
</dbReference>
<keyword evidence="2" id="KW-0805">Transcription regulation</keyword>
<evidence type="ECO:0000256" key="1">
    <source>
        <dbReference type="ARBA" id="ARBA00009437"/>
    </source>
</evidence>
<dbReference type="Gene3D" id="3.40.190.290">
    <property type="match status" value="1"/>
</dbReference>
<dbReference type="InterPro" id="IPR058163">
    <property type="entry name" value="LysR-type_TF_proteobact-type"/>
</dbReference>
<dbReference type="SUPFAM" id="SSF53850">
    <property type="entry name" value="Periplasmic binding protein-like II"/>
    <property type="match status" value="1"/>
</dbReference>
<accession>A0ABU2ZNV7</accession>
<dbReference type="Proteomes" id="UP001253545">
    <property type="component" value="Unassembled WGS sequence"/>
</dbReference>
<evidence type="ECO:0000313" key="7">
    <source>
        <dbReference type="Proteomes" id="UP001253545"/>
    </source>
</evidence>
<dbReference type="PANTHER" id="PTHR30537">
    <property type="entry name" value="HTH-TYPE TRANSCRIPTIONAL REGULATOR"/>
    <property type="match status" value="1"/>
</dbReference>
<dbReference type="Pfam" id="PF00126">
    <property type="entry name" value="HTH_1"/>
    <property type="match status" value="1"/>
</dbReference>
<dbReference type="InterPro" id="IPR000847">
    <property type="entry name" value="LysR_HTH_N"/>
</dbReference>
<evidence type="ECO:0000256" key="3">
    <source>
        <dbReference type="ARBA" id="ARBA00023125"/>
    </source>
</evidence>
<evidence type="ECO:0000256" key="4">
    <source>
        <dbReference type="ARBA" id="ARBA00023163"/>
    </source>
</evidence>
<dbReference type="PANTHER" id="PTHR30537:SF31">
    <property type="entry name" value="TRANSCRIPTIONAL REGULATOR, LYSR FAMILY"/>
    <property type="match status" value="1"/>
</dbReference>
<evidence type="ECO:0000259" key="5">
    <source>
        <dbReference type="PROSITE" id="PS50931"/>
    </source>
</evidence>
<dbReference type="InterPro" id="IPR005119">
    <property type="entry name" value="LysR_subst-bd"/>
</dbReference>
<evidence type="ECO:0000313" key="6">
    <source>
        <dbReference type="EMBL" id="MDT0593738.1"/>
    </source>
</evidence>
<keyword evidence="3" id="KW-0238">DNA-binding</keyword>
<evidence type="ECO:0000256" key="2">
    <source>
        <dbReference type="ARBA" id="ARBA00023015"/>
    </source>
</evidence>
<proteinExistence type="inferred from homology"/>
<organism evidence="6 7">
    <name type="scientific">Glaciecola petra</name>
    <dbReference type="NCBI Taxonomy" id="3075602"/>
    <lineage>
        <taxon>Bacteria</taxon>
        <taxon>Pseudomonadati</taxon>
        <taxon>Pseudomonadota</taxon>
        <taxon>Gammaproteobacteria</taxon>
        <taxon>Alteromonadales</taxon>
        <taxon>Alteromonadaceae</taxon>
        <taxon>Glaciecola</taxon>
    </lineage>
</organism>
<sequence>MIDLNDYFYFIHVVEKRGFSPAADALNMPKSRLSRHVSQLEARLDTRLIQRTSRQFNVTEAGELFYEHARKVIEGMEIAEAAFQHRKATLSGHVSFSCSFGVAQFALQEIVFEFLAKHPNVKLIQQVSNQSVDLVASGIDMAIRGHMDTMPDSSIIQRRLANVSWHLFASPEYLDKTGTPTSPKDLQQRQGLKVGWQPAQGHWNLENSSGGKSTISFTPKLCSDDMTTLKQAAAKNFGIVSLPAYTCRAELDNGTLVRVLPDWTAGCAQLSLITPSRLGQSPVVRTLADYFVNNVNARVGDKPN</sequence>
<keyword evidence="7" id="KW-1185">Reference proteome</keyword>
<dbReference type="PROSITE" id="PS50931">
    <property type="entry name" value="HTH_LYSR"/>
    <property type="match status" value="1"/>
</dbReference>
<name>A0ABU2ZNV7_9ALTE</name>
<dbReference type="Pfam" id="PF03466">
    <property type="entry name" value="LysR_substrate"/>
    <property type="match status" value="1"/>
</dbReference>